<reference evidence="2" key="1">
    <citation type="journal article" date="2014" name="Front. Microbiol.">
        <title>High frequency of phylogenetically diverse reductive dehalogenase-homologous genes in deep subseafloor sedimentary metagenomes.</title>
        <authorList>
            <person name="Kawai M."/>
            <person name="Futagami T."/>
            <person name="Toyoda A."/>
            <person name="Takaki Y."/>
            <person name="Nishi S."/>
            <person name="Hori S."/>
            <person name="Arai W."/>
            <person name="Tsubouchi T."/>
            <person name="Morono Y."/>
            <person name="Uchiyama I."/>
            <person name="Ito T."/>
            <person name="Fujiyama A."/>
            <person name="Inagaki F."/>
            <person name="Takami H."/>
        </authorList>
    </citation>
    <scope>NUCLEOTIDE SEQUENCE</scope>
    <source>
        <strain evidence="2">Expedition CK06-06</strain>
    </source>
</reference>
<protein>
    <recommendedName>
        <fullName evidence="1">Phospholipid/glycerol acyltransferase domain-containing protein</fullName>
    </recommendedName>
</protein>
<sequence>MATFEEEYKRIEPIIKALTNLSLLGKKVVIRGKENFIKKGPNIIIGNHVGTFKDIATLSRIVPRHIFFTANRMLFDKDECTRLIRDHLIKHLKNFGLFV</sequence>
<name>X1GAM8_9ZZZZ</name>
<feature type="non-terminal residue" evidence="2">
    <location>
        <position position="99"/>
    </location>
</feature>
<accession>X1GAM8</accession>
<dbReference type="AlphaFoldDB" id="X1GAM8"/>
<dbReference type="InterPro" id="IPR002123">
    <property type="entry name" value="Plipid/glycerol_acylTrfase"/>
</dbReference>
<dbReference type="Pfam" id="PF01553">
    <property type="entry name" value="Acyltransferase"/>
    <property type="match status" value="1"/>
</dbReference>
<dbReference type="EMBL" id="BARU01023539">
    <property type="protein sequence ID" value="GAH54292.1"/>
    <property type="molecule type" value="Genomic_DNA"/>
</dbReference>
<proteinExistence type="predicted"/>
<gene>
    <name evidence="2" type="ORF">S03H2_38186</name>
</gene>
<dbReference type="GO" id="GO:0016746">
    <property type="term" value="F:acyltransferase activity"/>
    <property type="evidence" value="ECO:0007669"/>
    <property type="project" value="InterPro"/>
</dbReference>
<evidence type="ECO:0000313" key="2">
    <source>
        <dbReference type="EMBL" id="GAH54292.1"/>
    </source>
</evidence>
<evidence type="ECO:0000259" key="1">
    <source>
        <dbReference type="Pfam" id="PF01553"/>
    </source>
</evidence>
<dbReference type="SUPFAM" id="SSF69593">
    <property type="entry name" value="Glycerol-3-phosphate (1)-acyltransferase"/>
    <property type="match status" value="1"/>
</dbReference>
<organism evidence="2">
    <name type="scientific">marine sediment metagenome</name>
    <dbReference type="NCBI Taxonomy" id="412755"/>
    <lineage>
        <taxon>unclassified sequences</taxon>
        <taxon>metagenomes</taxon>
        <taxon>ecological metagenomes</taxon>
    </lineage>
</organism>
<comment type="caution">
    <text evidence="2">The sequence shown here is derived from an EMBL/GenBank/DDBJ whole genome shotgun (WGS) entry which is preliminary data.</text>
</comment>
<feature type="domain" description="Phospholipid/glycerol acyltransferase" evidence="1">
    <location>
        <begin position="28"/>
        <end position="83"/>
    </location>
</feature>